<dbReference type="EMBL" id="QKWP01000562">
    <property type="protein sequence ID" value="RIB18097.1"/>
    <property type="molecule type" value="Genomic_DNA"/>
</dbReference>
<dbReference type="InterPro" id="IPR036047">
    <property type="entry name" value="F-box-like_dom_sf"/>
</dbReference>
<organism evidence="2 3">
    <name type="scientific">Gigaspora rosea</name>
    <dbReference type="NCBI Taxonomy" id="44941"/>
    <lineage>
        <taxon>Eukaryota</taxon>
        <taxon>Fungi</taxon>
        <taxon>Fungi incertae sedis</taxon>
        <taxon>Mucoromycota</taxon>
        <taxon>Glomeromycotina</taxon>
        <taxon>Glomeromycetes</taxon>
        <taxon>Diversisporales</taxon>
        <taxon>Gigasporaceae</taxon>
        <taxon>Gigaspora</taxon>
    </lineage>
</organism>
<reference evidence="2 3" key="1">
    <citation type="submission" date="2018-06" db="EMBL/GenBank/DDBJ databases">
        <title>Comparative genomics reveals the genomic features of Rhizophagus irregularis, R. cerebriforme, R. diaphanum and Gigaspora rosea, and their symbiotic lifestyle signature.</title>
        <authorList>
            <person name="Morin E."/>
            <person name="San Clemente H."/>
            <person name="Chen E.C.H."/>
            <person name="De La Providencia I."/>
            <person name="Hainaut M."/>
            <person name="Kuo A."/>
            <person name="Kohler A."/>
            <person name="Murat C."/>
            <person name="Tang N."/>
            <person name="Roy S."/>
            <person name="Loubradou J."/>
            <person name="Henrissat B."/>
            <person name="Grigoriev I.V."/>
            <person name="Corradi N."/>
            <person name="Roux C."/>
            <person name="Martin F.M."/>
        </authorList>
    </citation>
    <scope>NUCLEOTIDE SEQUENCE [LARGE SCALE GENOMIC DNA]</scope>
    <source>
        <strain evidence="2 3">DAOM 194757</strain>
    </source>
</reference>
<dbReference type="InterPro" id="IPR001810">
    <property type="entry name" value="F-box_dom"/>
</dbReference>
<dbReference type="SUPFAM" id="SSF52047">
    <property type="entry name" value="RNI-like"/>
    <property type="match status" value="1"/>
</dbReference>
<keyword evidence="3" id="KW-1185">Reference proteome</keyword>
<gene>
    <name evidence="2" type="ORF">C2G38_2185584</name>
</gene>
<feature type="domain" description="F-box" evidence="1">
    <location>
        <begin position="11"/>
        <end position="51"/>
    </location>
</feature>
<dbReference type="OrthoDB" id="660555at2759"/>
<dbReference type="Proteomes" id="UP000266673">
    <property type="component" value="Unassembled WGS sequence"/>
</dbReference>
<evidence type="ECO:0000259" key="1">
    <source>
        <dbReference type="Pfam" id="PF12937"/>
    </source>
</evidence>
<name>A0A397V9V7_9GLOM</name>
<dbReference type="AlphaFoldDB" id="A0A397V9V7"/>
<comment type="caution">
    <text evidence="2">The sequence shown here is derived from an EMBL/GenBank/DDBJ whole genome shotgun (WGS) entry which is preliminary data.</text>
</comment>
<evidence type="ECO:0000313" key="3">
    <source>
        <dbReference type="Proteomes" id="UP000266673"/>
    </source>
</evidence>
<proteinExistence type="predicted"/>
<protein>
    <recommendedName>
        <fullName evidence="1">F-box domain-containing protein</fullName>
    </recommendedName>
</protein>
<accession>A0A397V9V7</accession>
<dbReference type="SUPFAM" id="SSF81383">
    <property type="entry name" value="F-box domain"/>
    <property type="match status" value="1"/>
</dbReference>
<dbReference type="Gene3D" id="3.80.10.10">
    <property type="entry name" value="Ribonuclease Inhibitor"/>
    <property type="match status" value="1"/>
</dbReference>
<dbReference type="InterPro" id="IPR032675">
    <property type="entry name" value="LRR_dom_sf"/>
</dbReference>
<dbReference type="Pfam" id="PF12937">
    <property type="entry name" value="F-box-like"/>
    <property type="match status" value="1"/>
</dbReference>
<sequence length="524" mass="61459">MVSKIFMGNMPELMEKILNNLNNEFYSLYSCALVSRHWCEVSIPILWQDPFSFYESPTFISRYFASLNEDDKLEAKEYGITINFTNTLFNYASFLKVLNLHRLCIKVYQYSDKPRNNIFNIVNLLLKIFIKSGATLSKLDIRANSIEIKHEVISLLMENKRFLSQLKNVSIRLDYKETSVKNEITLLNILAENTTKINYLEFCSYSNYNYEQRFYELIRIIKSQDQLRRFGFSGQNGLSTEFSNVISALETHKKSLKEISLQFNYYYENFDELINSEQLEVIHLKSCNEEIKLLKAINSGVCKVSTLEICSRISENVPHIIQILEKSGPILQRLSLDLSNEVYSQYSLLKTLMTFCPNIIYLDIHEFELSIQFFKLINSLQKLQFLTLDWINNVSENVMAKYVKQFAEILPSTLQYLNLRTSSHIDILLDHCDAPLKKLLFQLSCYMKEMKEIKSLIKFCKRKKTLNAVNIYVRRFFCGIGGYDGYLDRLSRTDELYINWNKIKKDLEGYVKLMPQDCIIVNLV</sequence>
<evidence type="ECO:0000313" key="2">
    <source>
        <dbReference type="EMBL" id="RIB18097.1"/>
    </source>
</evidence>